<dbReference type="EMBL" id="JAUFQC010000029">
    <property type="protein sequence ID" value="MDN3612671.1"/>
    <property type="molecule type" value="Genomic_DNA"/>
</dbReference>
<keyword evidence="2" id="KW-1185">Reference proteome</keyword>
<organism evidence="1 2">
    <name type="scientific">Vibrio ostreicida</name>
    <dbReference type="NCBI Taxonomy" id="526588"/>
    <lineage>
        <taxon>Bacteria</taxon>
        <taxon>Pseudomonadati</taxon>
        <taxon>Pseudomonadota</taxon>
        <taxon>Gammaproteobacteria</taxon>
        <taxon>Vibrionales</taxon>
        <taxon>Vibrionaceae</taxon>
        <taxon>Vibrio</taxon>
    </lineage>
</organism>
<proteinExistence type="predicted"/>
<gene>
    <name evidence="1" type="ORF">QWZ16_24100</name>
</gene>
<name>A0ABT8BZW1_9VIBR</name>
<sequence>MAVYLILLSIIDRWRLFASAHRAMMAFFIGAYNRVLLLPQ</sequence>
<dbReference type="Proteomes" id="UP001238540">
    <property type="component" value="Unassembled WGS sequence"/>
</dbReference>
<evidence type="ECO:0008006" key="3">
    <source>
        <dbReference type="Google" id="ProtNLM"/>
    </source>
</evidence>
<comment type="caution">
    <text evidence="1">The sequence shown here is derived from an EMBL/GenBank/DDBJ whole genome shotgun (WGS) entry which is preliminary data.</text>
</comment>
<evidence type="ECO:0000313" key="2">
    <source>
        <dbReference type="Proteomes" id="UP001238540"/>
    </source>
</evidence>
<reference evidence="2" key="1">
    <citation type="journal article" date="2019" name="Int. J. Syst. Evol. Microbiol.">
        <title>The Global Catalogue of Microorganisms (GCM) 10K type strain sequencing project: providing services to taxonomists for standard genome sequencing and annotation.</title>
        <authorList>
            <consortium name="The Broad Institute Genomics Platform"/>
            <consortium name="The Broad Institute Genome Sequencing Center for Infectious Disease"/>
            <person name="Wu L."/>
            <person name="Ma J."/>
        </authorList>
    </citation>
    <scope>NUCLEOTIDE SEQUENCE [LARGE SCALE GENOMIC DNA]</scope>
    <source>
        <strain evidence="2">CECT 7398</strain>
    </source>
</reference>
<dbReference type="RefSeq" id="WP_290313445.1">
    <property type="nucleotide sequence ID" value="NZ_JAUFQC010000029.1"/>
</dbReference>
<evidence type="ECO:0000313" key="1">
    <source>
        <dbReference type="EMBL" id="MDN3612671.1"/>
    </source>
</evidence>
<protein>
    <recommendedName>
        <fullName evidence="3">DUF3265 domain-containing protein</fullName>
    </recommendedName>
</protein>
<accession>A0ABT8BZW1</accession>